<comment type="subunit">
    <text evidence="3">Homodimer.</text>
</comment>
<dbReference type="Gene3D" id="3.40.50.720">
    <property type="entry name" value="NAD(P)-binding Rossmann-like Domain"/>
    <property type="match status" value="1"/>
</dbReference>
<feature type="binding site" evidence="10">
    <location>
        <position position="253"/>
    </location>
    <ligand>
        <name>a divalent metal cation</name>
        <dbReference type="ChEBI" id="CHEBI:60240"/>
    </ligand>
</feature>
<dbReference type="OrthoDB" id="5365701at2759"/>
<evidence type="ECO:0000256" key="4">
    <source>
        <dbReference type="ARBA" id="ARBA00022723"/>
    </source>
</evidence>
<comment type="caution">
    <text evidence="13">The sequence shown here is derived from an EMBL/GenBank/DDBJ whole genome shotgun (WGS) entry which is preliminary data.</text>
</comment>
<evidence type="ECO:0000256" key="5">
    <source>
        <dbReference type="ARBA" id="ARBA00023027"/>
    </source>
</evidence>
<dbReference type="AlphaFoldDB" id="A0A8H3YIW4"/>
<proteinExistence type="inferred from homology"/>
<keyword evidence="4 10" id="KW-0479">Metal-binding</keyword>
<evidence type="ECO:0000256" key="2">
    <source>
        <dbReference type="ARBA" id="ARBA00008785"/>
    </source>
</evidence>
<dbReference type="GO" id="GO:0004471">
    <property type="term" value="F:malate dehydrogenase (decarboxylating) (NAD+) activity"/>
    <property type="evidence" value="ECO:0007669"/>
    <property type="project" value="TreeGrafter"/>
</dbReference>
<dbReference type="SMART" id="SM00919">
    <property type="entry name" value="Malic_M"/>
    <property type="match status" value="1"/>
</dbReference>
<keyword evidence="5" id="KW-0520">NAD</keyword>
<evidence type="ECO:0000256" key="9">
    <source>
        <dbReference type="PIRSR" id="PIRSR000106-2"/>
    </source>
</evidence>
<dbReference type="InterPro" id="IPR012302">
    <property type="entry name" value="Malic_NAD-bd"/>
</dbReference>
<evidence type="ECO:0000256" key="6">
    <source>
        <dbReference type="ARBA" id="ARBA00023211"/>
    </source>
</evidence>
<evidence type="ECO:0008006" key="15">
    <source>
        <dbReference type="Google" id="ProtNLM"/>
    </source>
</evidence>
<feature type="binding site" evidence="10">
    <location>
        <position position="276"/>
    </location>
    <ligand>
        <name>a divalent metal cation</name>
        <dbReference type="ChEBI" id="CHEBI:60240"/>
    </ligand>
</feature>
<dbReference type="InterPro" id="IPR036291">
    <property type="entry name" value="NAD(P)-bd_dom_sf"/>
</dbReference>
<evidence type="ECO:0000256" key="10">
    <source>
        <dbReference type="PIRSR" id="PIRSR000106-3"/>
    </source>
</evidence>
<dbReference type="FunFam" id="3.40.50.720:FF:000182">
    <property type="entry name" value="NAD-dependent malic enzyme"/>
    <property type="match status" value="1"/>
</dbReference>
<keyword evidence="14" id="KW-1185">Reference proteome</keyword>
<dbReference type="CDD" id="cd05312">
    <property type="entry name" value="NAD_bind_1_malic_enz"/>
    <property type="match status" value="1"/>
</dbReference>
<evidence type="ECO:0000256" key="8">
    <source>
        <dbReference type="PIRSR" id="PIRSR000106-1"/>
    </source>
</evidence>
<dbReference type="InterPro" id="IPR001891">
    <property type="entry name" value="Malic_OxRdtase"/>
</dbReference>
<feature type="active site" description="Proton donor" evidence="8">
    <location>
        <position position="109"/>
    </location>
</feature>
<dbReference type="GO" id="GO:0016829">
    <property type="term" value="F:lyase activity"/>
    <property type="evidence" value="ECO:0007669"/>
    <property type="project" value="UniProtKB-KW"/>
</dbReference>
<evidence type="ECO:0000259" key="12">
    <source>
        <dbReference type="SMART" id="SM01274"/>
    </source>
</evidence>
<feature type="domain" description="Malic enzyme NAD-binding" evidence="11">
    <location>
        <begin position="277"/>
        <end position="537"/>
    </location>
</feature>
<feature type="domain" description="Malic enzyme N-terminal" evidence="12">
    <location>
        <begin position="86"/>
        <end position="267"/>
    </location>
</feature>
<feature type="binding site" evidence="10">
    <location>
        <position position="252"/>
    </location>
    <ligand>
        <name>a divalent metal cation</name>
        <dbReference type="ChEBI" id="CHEBI:60240"/>
    </ligand>
</feature>
<dbReference type="EMBL" id="BLZA01000032">
    <property type="protein sequence ID" value="GHJ88961.1"/>
    <property type="molecule type" value="Genomic_DNA"/>
</dbReference>
<evidence type="ECO:0000256" key="7">
    <source>
        <dbReference type="ARBA" id="ARBA00023239"/>
    </source>
</evidence>
<comment type="cofactor">
    <cofactor evidence="1">
        <name>Mn(2+)</name>
        <dbReference type="ChEBI" id="CHEBI:29035"/>
    </cofactor>
</comment>
<dbReference type="GO" id="GO:0006108">
    <property type="term" value="P:malate metabolic process"/>
    <property type="evidence" value="ECO:0007669"/>
    <property type="project" value="TreeGrafter"/>
</dbReference>
<evidence type="ECO:0000313" key="14">
    <source>
        <dbReference type="Proteomes" id="UP000620104"/>
    </source>
</evidence>
<evidence type="ECO:0000313" key="13">
    <source>
        <dbReference type="EMBL" id="GHJ88961.1"/>
    </source>
</evidence>
<dbReference type="InterPro" id="IPR046346">
    <property type="entry name" value="Aminoacid_DH-like_N_sf"/>
</dbReference>
<feature type="binding site" evidence="9">
    <location>
        <position position="422"/>
    </location>
    <ligand>
        <name>(S)-malate</name>
        <dbReference type="ChEBI" id="CHEBI:15589"/>
    </ligand>
</feature>
<dbReference type="SUPFAM" id="SSF53223">
    <property type="entry name" value="Aminoacid dehydrogenase-like, N-terminal domain"/>
    <property type="match status" value="1"/>
</dbReference>
<dbReference type="FunFam" id="3.40.50.10380:FF:000001">
    <property type="entry name" value="NAD-dependent malic enzyme"/>
    <property type="match status" value="1"/>
</dbReference>
<keyword evidence="7" id="KW-0456">Lyase</keyword>
<dbReference type="PIRSF" id="PIRSF000106">
    <property type="entry name" value="ME"/>
    <property type="match status" value="1"/>
</dbReference>
<gene>
    <name evidence="13" type="ORF">NliqN6_5363</name>
</gene>
<dbReference type="GO" id="GO:0005739">
    <property type="term" value="C:mitochondrion"/>
    <property type="evidence" value="ECO:0007669"/>
    <property type="project" value="TreeGrafter"/>
</dbReference>
<dbReference type="GO" id="GO:0051287">
    <property type="term" value="F:NAD binding"/>
    <property type="evidence" value="ECO:0007669"/>
    <property type="project" value="InterPro"/>
</dbReference>
<name>A0A8H3YIW4_9TREE</name>
<keyword evidence="6" id="KW-0464">Manganese</keyword>
<dbReference type="SUPFAM" id="SSF51735">
    <property type="entry name" value="NAD(P)-binding Rossmann-fold domains"/>
    <property type="match status" value="1"/>
</dbReference>
<dbReference type="NCBIfam" id="NF010052">
    <property type="entry name" value="PRK13529.1"/>
    <property type="match status" value="1"/>
</dbReference>
<dbReference type="PANTHER" id="PTHR23406">
    <property type="entry name" value="MALIC ENZYME-RELATED"/>
    <property type="match status" value="1"/>
</dbReference>
<dbReference type="PRINTS" id="PR00072">
    <property type="entry name" value="MALOXRDTASE"/>
</dbReference>
<dbReference type="Gene3D" id="3.40.50.10380">
    <property type="entry name" value="Malic enzyme, N-terminal domain"/>
    <property type="match status" value="1"/>
</dbReference>
<dbReference type="GO" id="GO:0005829">
    <property type="term" value="C:cytosol"/>
    <property type="evidence" value="ECO:0007669"/>
    <property type="project" value="TreeGrafter"/>
</dbReference>
<reference evidence="13" key="1">
    <citation type="submission" date="2020-07" db="EMBL/GenBank/DDBJ databases">
        <title>Draft Genome Sequence of a Deep-Sea Yeast, Naganishia (Cryptococcus) liquefaciens strain N6.</title>
        <authorList>
            <person name="Han Y.W."/>
            <person name="Kajitani R."/>
            <person name="Morimoto H."/>
            <person name="Parhat M."/>
            <person name="Tsubouchi H."/>
            <person name="Bakenova O."/>
            <person name="Ogata M."/>
            <person name="Argunhan B."/>
            <person name="Aoki R."/>
            <person name="Kajiwara S."/>
            <person name="Itoh T."/>
            <person name="Iwasaki H."/>
        </authorList>
    </citation>
    <scope>NUCLEOTIDE SEQUENCE</scope>
    <source>
        <strain evidence="13">N6</strain>
    </source>
</reference>
<sequence length="580" mass="64124">MSSHHTHGEASDAAKLKVSLRGEALLRSPVFNKGSAFTEREREEFGLRGRLPFSVNTLDQQVERAYDQYQSRGSDLRKNSFLQSLKAQNQVLFYNLLSRHLEEMFPVIYTPTEAEAISGYSHLFRQPEGLYLSPPSADKMEEDFLDACQNRELDLIVVSDGEQILGIGDQGSGGIGISSAKAVIYSLVAGIDPARTLAVVLDVGTNNPDLRNDELYLGWNHDRVRGEAYTAFVDKFADLVIKHQPQCLLHFEDFGVSNAQMLLERYKPKQAVFNDDIQGTGAVTLATLTAALQVTQSKLSDQRIVQFGAGSAGLGITRQIRDAMILVDGTDKKEASSKFWLVDKYGLVKKGLGDKVRSEIEPEFVRQEEDWGTDETHLLDVVKRIKPTVLIGTSTASGAFTEDVIREMAKHTDRPIIFPLSNPTRLAECKPEDAQKWTNGKALISTGSPFPQVDLGEGKKYTVAECNNALVYPGIGLGAILARATRVTDKMIVRAAQVLGDMAPASAEKPEASLLPDFADSQKVAEAIALEVMDQAIGEGVSDLNDDALIQDKGARRKYLEDKLWRPVYREYEYDPKGHW</sequence>
<dbReference type="SMART" id="SM01274">
    <property type="entry name" value="malic"/>
    <property type="match status" value="1"/>
</dbReference>
<evidence type="ECO:0000256" key="1">
    <source>
        <dbReference type="ARBA" id="ARBA00001936"/>
    </source>
</evidence>
<dbReference type="PANTHER" id="PTHR23406:SF34">
    <property type="entry name" value="NAD-DEPENDENT MALIC ENZYME, MITOCHONDRIAL"/>
    <property type="match status" value="1"/>
</dbReference>
<dbReference type="Pfam" id="PF00390">
    <property type="entry name" value="malic"/>
    <property type="match status" value="1"/>
</dbReference>
<evidence type="ECO:0000256" key="3">
    <source>
        <dbReference type="ARBA" id="ARBA00011738"/>
    </source>
</evidence>
<comment type="cofactor">
    <cofactor evidence="10">
        <name>Mg(2+)</name>
        <dbReference type="ChEBI" id="CHEBI:18420"/>
    </cofactor>
    <cofactor evidence="10">
        <name>Mn(2+)</name>
        <dbReference type="ChEBI" id="CHEBI:29035"/>
    </cofactor>
    <text evidence="10">Divalent metal cations. Prefers magnesium or manganese.</text>
</comment>
<feature type="binding site" evidence="9">
    <location>
        <position position="467"/>
    </location>
    <ligand>
        <name>(S)-malate</name>
        <dbReference type="ChEBI" id="CHEBI:15589"/>
    </ligand>
</feature>
<comment type="similarity">
    <text evidence="2">Belongs to the malic enzymes family.</text>
</comment>
<dbReference type="GO" id="GO:0046872">
    <property type="term" value="F:metal ion binding"/>
    <property type="evidence" value="ECO:0007669"/>
    <property type="project" value="UniProtKB-KW"/>
</dbReference>
<feature type="active site" description="Proton acceptor" evidence="8">
    <location>
        <position position="181"/>
    </location>
</feature>
<evidence type="ECO:0000259" key="11">
    <source>
        <dbReference type="SMART" id="SM00919"/>
    </source>
</evidence>
<organism evidence="13 14">
    <name type="scientific">Naganishia liquefaciens</name>
    <dbReference type="NCBI Taxonomy" id="104408"/>
    <lineage>
        <taxon>Eukaryota</taxon>
        <taxon>Fungi</taxon>
        <taxon>Dikarya</taxon>
        <taxon>Basidiomycota</taxon>
        <taxon>Agaricomycotina</taxon>
        <taxon>Tremellomycetes</taxon>
        <taxon>Filobasidiales</taxon>
        <taxon>Filobasidiaceae</taxon>
        <taxon>Naganishia</taxon>
    </lineage>
</organism>
<accession>A0A8H3YIW4</accession>
<dbReference type="Proteomes" id="UP000620104">
    <property type="component" value="Unassembled WGS sequence"/>
</dbReference>
<dbReference type="InterPro" id="IPR012301">
    <property type="entry name" value="Malic_N_dom"/>
</dbReference>
<protein>
    <recommendedName>
        <fullName evidence="15">NAD-dependent malic enzyme</fullName>
    </recommendedName>
</protein>
<dbReference type="Pfam" id="PF03949">
    <property type="entry name" value="Malic_M"/>
    <property type="match status" value="1"/>
</dbReference>
<dbReference type="InterPro" id="IPR037062">
    <property type="entry name" value="Malic_N_dom_sf"/>
</dbReference>